<evidence type="ECO:0000259" key="4">
    <source>
        <dbReference type="PROSITE" id="PS01031"/>
    </source>
</evidence>
<evidence type="ECO:0000313" key="6">
    <source>
        <dbReference type="Proteomes" id="UP000184510"/>
    </source>
</evidence>
<reference evidence="5 6" key="1">
    <citation type="submission" date="2016-11" db="EMBL/GenBank/DDBJ databases">
        <authorList>
            <person name="Jaros S."/>
            <person name="Januszkiewicz K."/>
            <person name="Wedrychowicz H."/>
        </authorList>
    </citation>
    <scope>NUCLEOTIDE SEQUENCE [LARGE SCALE GENOMIC DNA]</scope>
    <source>
        <strain evidence="5 6">DSM 18772</strain>
    </source>
</reference>
<sequence length="142" mass="16176">MFSESEHSKYEINKTMRTVSPFDQSFFNSINSILNDAFGEFNLTPVQEDYQIFSTPEGWSIRTDLPGFEKSELSLHFEDNALHLRAEKAPEAESKRPAVEHRFALGEEVDTQGISAKLENGVLEITLPRKEAENLSKQIEIL</sequence>
<dbReference type="AlphaFoldDB" id="A0A1M6J1C3"/>
<proteinExistence type="inferred from homology"/>
<keyword evidence="6" id="KW-1185">Reference proteome</keyword>
<dbReference type="CDD" id="cd06464">
    <property type="entry name" value="ACD_sHsps-like"/>
    <property type="match status" value="1"/>
</dbReference>
<dbReference type="InterPro" id="IPR044587">
    <property type="entry name" value="HSP21-like"/>
</dbReference>
<dbReference type="PANTHER" id="PTHR46733:SF4">
    <property type="entry name" value="HEAT SHOCK PROTEIN 21, CHLOROPLASTIC"/>
    <property type="match status" value="1"/>
</dbReference>
<dbReference type="InterPro" id="IPR002068">
    <property type="entry name" value="A-crystallin/Hsp20_dom"/>
</dbReference>
<gene>
    <name evidence="5" type="ORF">SAMN02745181_1978</name>
</gene>
<evidence type="ECO:0000256" key="1">
    <source>
        <dbReference type="ARBA" id="ARBA00023016"/>
    </source>
</evidence>
<keyword evidence="1" id="KW-0346">Stress response</keyword>
<evidence type="ECO:0000313" key="5">
    <source>
        <dbReference type="EMBL" id="SHJ40476.1"/>
    </source>
</evidence>
<accession>A0A1M6J1C3</accession>
<organism evidence="5 6">
    <name type="scientific">Rubritalea squalenifaciens DSM 18772</name>
    <dbReference type="NCBI Taxonomy" id="1123071"/>
    <lineage>
        <taxon>Bacteria</taxon>
        <taxon>Pseudomonadati</taxon>
        <taxon>Verrucomicrobiota</taxon>
        <taxon>Verrucomicrobiia</taxon>
        <taxon>Verrucomicrobiales</taxon>
        <taxon>Rubritaleaceae</taxon>
        <taxon>Rubritalea</taxon>
    </lineage>
</organism>
<dbReference type="STRING" id="1123071.SAMN02745181_1978"/>
<dbReference type="Pfam" id="PF00011">
    <property type="entry name" value="HSP20"/>
    <property type="match status" value="1"/>
</dbReference>
<dbReference type="Proteomes" id="UP000184510">
    <property type="component" value="Unassembled WGS sequence"/>
</dbReference>
<dbReference type="EMBL" id="FQYR01000003">
    <property type="protein sequence ID" value="SHJ40476.1"/>
    <property type="molecule type" value="Genomic_DNA"/>
</dbReference>
<name>A0A1M6J1C3_9BACT</name>
<feature type="domain" description="SHSP" evidence="4">
    <location>
        <begin position="41"/>
        <end position="142"/>
    </location>
</feature>
<dbReference type="Gene3D" id="2.60.40.790">
    <property type="match status" value="1"/>
</dbReference>
<dbReference type="GO" id="GO:0009408">
    <property type="term" value="P:response to heat"/>
    <property type="evidence" value="ECO:0007669"/>
    <property type="project" value="InterPro"/>
</dbReference>
<dbReference type="SUPFAM" id="SSF49764">
    <property type="entry name" value="HSP20-like chaperones"/>
    <property type="match status" value="1"/>
</dbReference>
<evidence type="ECO:0000256" key="3">
    <source>
        <dbReference type="RuleBase" id="RU003616"/>
    </source>
</evidence>
<dbReference type="InterPro" id="IPR008978">
    <property type="entry name" value="HSP20-like_chaperone"/>
</dbReference>
<dbReference type="InParanoid" id="A0A1M6J1C3"/>
<dbReference type="PANTHER" id="PTHR46733">
    <property type="entry name" value="26.5 KDA HEAT SHOCK PROTEIN, MITOCHONDRIAL"/>
    <property type="match status" value="1"/>
</dbReference>
<dbReference type="PROSITE" id="PS01031">
    <property type="entry name" value="SHSP"/>
    <property type="match status" value="1"/>
</dbReference>
<protein>
    <submittedName>
        <fullName evidence="5">HSP20 family protein</fullName>
    </submittedName>
</protein>
<evidence type="ECO:0000256" key="2">
    <source>
        <dbReference type="PROSITE-ProRule" id="PRU00285"/>
    </source>
</evidence>
<comment type="similarity">
    <text evidence="2 3">Belongs to the small heat shock protein (HSP20) family.</text>
</comment>